<evidence type="ECO:0000313" key="2">
    <source>
        <dbReference type="Proteomes" id="UP001175211"/>
    </source>
</evidence>
<dbReference type="AlphaFoldDB" id="A0AA39J3Q2"/>
<organism evidence="1 2">
    <name type="scientific">Armillaria tabescens</name>
    <name type="common">Ringless honey mushroom</name>
    <name type="synonym">Agaricus tabescens</name>
    <dbReference type="NCBI Taxonomy" id="1929756"/>
    <lineage>
        <taxon>Eukaryota</taxon>
        <taxon>Fungi</taxon>
        <taxon>Dikarya</taxon>
        <taxon>Basidiomycota</taxon>
        <taxon>Agaricomycotina</taxon>
        <taxon>Agaricomycetes</taxon>
        <taxon>Agaricomycetidae</taxon>
        <taxon>Agaricales</taxon>
        <taxon>Marasmiineae</taxon>
        <taxon>Physalacriaceae</taxon>
        <taxon>Desarmillaria</taxon>
    </lineage>
</organism>
<dbReference type="GeneID" id="85350252"/>
<dbReference type="RefSeq" id="XP_060321702.1">
    <property type="nucleotide sequence ID" value="XM_060466704.1"/>
</dbReference>
<protein>
    <recommendedName>
        <fullName evidence="3">Nucleotidyltransferase</fullName>
    </recommendedName>
</protein>
<gene>
    <name evidence="1" type="ORF">EV420DRAFT_1247945</name>
</gene>
<dbReference type="Gene3D" id="3.30.460.40">
    <property type="match status" value="1"/>
</dbReference>
<sequence>VFRAAKEVTRICREEGFTFAILGSTAGYLYGIKRLPNDVDILVSSYTCDIESLKEFLVGKNSARFYLVDTKTSGATWKVLWYHDRNVDGKLEKTKVDILKPGVLQLPMIFSEAIVDKQGLPVVPMSILLLHKLKGWEDNMGSTETRLQNKHDADVSDIFSLLVILFR</sequence>
<accession>A0AA39J3Q2</accession>
<name>A0AA39J3Q2_ARMTA</name>
<dbReference type="SUPFAM" id="SSF81301">
    <property type="entry name" value="Nucleotidyltransferase"/>
    <property type="match status" value="1"/>
</dbReference>
<keyword evidence="2" id="KW-1185">Reference proteome</keyword>
<comment type="caution">
    <text evidence="1">The sequence shown here is derived from an EMBL/GenBank/DDBJ whole genome shotgun (WGS) entry which is preliminary data.</text>
</comment>
<dbReference type="EMBL" id="JAUEPS010000192">
    <property type="protein sequence ID" value="KAK0434274.1"/>
    <property type="molecule type" value="Genomic_DNA"/>
</dbReference>
<dbReference type="Proteomes" id="UP001175211">
    <property type="component" value="Unassembled WGS sequence"/>
</dbReference>
<feature type="non-terminal residue" evidence="1">
    <location>
        <position position="167"/>
    </location>
</feature>
<dbReference type="InterPro" id="IPR043519">
    <property type="entry name" value="NT_sf"/>
</dbReference>
<evidence type="ECO:0008006" key="3">
    <source>
        <dbReference type="Google" id="ProtNLM"/>
    </source>
</evidence>
<feature type="non-terminal residue" evidence="1">
    <location>
        <position position="1"/>
    </location>
</feature>
<proteinExistence type="predicted"/>
<reference evidence="1" key="1">
    <citation type="submission" date="2023-06" db="EMBL/GenBank/DDBJ databases">
        <authorList>
            <consortium name="Lawrence Berkeley National Laboratory"/>
            <person name="Ahrendt S."/>
            <person name="Sahu N."/>
            <person name="Indic B."/>
            <person name="Wong-Bajracharya J."/>
            <person name="Merenyi Z."/>
            <person name="Ke H.-M."/>
            <person name="Monk M."/>
            <person name="Kocsube S."/>
            <person name="Drula E."/>
            <person name="Lipzen A."/>
            <person name="Balint B."/>
            <person name="Henrissat B."/>
            <person name="Andreopoulos B."/>
            <person name="Martin F.M."/>
            <person name="Harder C.B."/>
            <person name="Rigling D."/>
            <person name="Ford K.L."/>
            <person name="Foster G.D."/>
            <person name="Pangilinan J."/>
            <person name="Papanicolaou A."/>
            <person name="Barry K."/>
            <person name="LaButti K."/>
            <person name="Viragh M."/>
            <person name="Koriabine M."/>
            <person name="Yan M."/>
            <person name="Riley R."/>
            <person name="Champramary S."/>
            <person name="Plett K.L."/>
            <person name="Tsai I.J."/>
            <person name="Slot J."/>
            <person name="Sipos G."/>
            <person name="Plett J."/>
            <person name="Nagy L.G."/>
            <person name="Grigoriev I.V."/>
        </authorList>
    </citation>
    <scope>NUCLEOTIDE SEQUENCE</scope>
    <source>
        <strain evidence="1">CCBAS 213</strain>
    </source>
</reference>
<evidence type="ECO:0000313" key="1">
    <source>
        <dbReference type="EMBL" id="KAK0434274.1"/>
    </source>
</evidence>